<evidence type="ECO:0000256" key="1">
    <source>
        <dbReference type="SAM" id="MobiDB-lite"/>
    </source>
</evidence>
<feature type="region of interest" description="Disordered" evidence="1">
    <location>
        <begin position="37"/>
        <end position="59"/>
    </location>
</feature>
<evidence type="ECO:0000313" key="2">
    <source>
        <dbReference type="EMBL" id="MQL69443.1"/>
    </source>
</evidence>
<name>A0A843TIX5_COLES</name>
<sequence length="320" mass="33991">MPAFQTPNTHPCNLTSLPESHSRVGLAASPCPSAVGANGVTLERGSPESQQRADGEAVPRFPEPNGDLASLWTFPLLISSESSTLFSSIVHSIDHRAFDILFPGSWFSNPEHISCDSLTVQASSMPSTDDKLSLPPSPQMPKATHFGCSQCQEPASSVGARVALTISNPIELEMKTSDSRPTLNRRAWMLLATKGPSLRSEQALTRQGSSPLHLEVKHEGLFQQPVCHHSRKRSVPLEEIGAFDVTEDCQGVGQMVALGVEVDKAGEDERGGMETVDDDPRVDLFPSGEVPGGGAGLESGDAGGHVAEGREERFGCCVGG</sequence>
<reference evidence="2" key="1">
    <citation type="submission" date="2017-07" db="EMBL/GenBank/DDBJ databases">
        <title>Taro Niue Genome Assembly and Annotation.</title>
        <authorList>
            <person name="Atibalentja N."/>
            <person name="Keating K."/>
            <person name="Fields C.J."/>
        </authorList>
    </citation>
    <scope>NUCLEOTIDE SEQUENCE</scope>
    <source>
        <strain evidence="2">Niue_2</strain>
        <tissue evidence="2">Leaf</tissue>
    </source>
</reference>
<dbReference type="AlphaFoldDB" id="A0A843TIX5"/>
<evidence type="ECO:0000313" key="3">
    <source>
        <dbReference type="Proteomes" id="UP000652761"/>
    </source>
</evidence>
<keyword evidence="3" id="KW-1185">Reference proteome</keyword>
<comment type="caution">
    <text evidence="2">The sequence shown here is derived from an EMBL/GenBank/DDBJ whole genome shotgun (WGS) entry which is preliminary data.</text>
</comment>
<protein>
    <submittedName>
        <fullName evidence="2">Uncharacterized protein</fullName>
    </submittedName>
</protein>
<accession>A0A843TIX5</accession>
<dbReference type="Proteomes" id="UP000652761">
    <property type="component" value="Unassembled WGS sequence"/>
</dbReference>
<proteinExistence type="predicted"/>
<feature type="region of interest" description="Disordered" evidence="1">
    <location>
        <begin position="124"/>
        <end position="145"/>
    </location>
</feature>
<dbReference type="EMBL" id="NMUH01000037">
    <property type="protein sequence ID" value="MQL69443.1"/>
    <property type="molecule type" value="Genomic_DNA"/>
</dbReference>
<gene>
    <name evidence="2" type="ORF">Taro_001747</name>
</gene>
<organism evidence="2 3">
    <name type="scientific">Colocasia esculenta</name>
    <name type="common">Wild taro</name>
    <name type="synonym">Arum esculentum</name>
    <dbReference type="NCBI Taxonomy" id="4460"/>
    <lineage>
        <taxon>Eukaryota</taxon>
        <taxon>Viridiplantae</taxon>
        <taxon>Streptophyta</taxon>
        <taxon>Embryophyta</taxon>
        <taxon>Tracheophyta</taxon>
        <taxon>Spermatophyta</taxon>
        <taxon>Magnoliopsida</taxon>
        <taxon>Liliopsida</taxon>
        <taxon>Araceae</taxon>
        <taxon>Aroideae</taxon>
        <taxon>Colocasieae</taxon>
        <taxon>Colocasia</taxon>
    </lineage>
</organism>